<keyword evidence="2" id="KW-0238">DNA-binding</keyword>
<evidence type="ECO:0000256" key="2">
    <source>
        <dbReference type="ARBA" id="ARBA00023125"/>
    </source>
</evidence>
<evidence type="ECO:0000259" key="4">
    <source>
        <dbReference type="PROSITE" id="PS01124"/>
    </source>
</evidence>
<dbReference type="InterPro" id="IPR003313">
    <property type="entry name" value="AraC-bd"/>
</dbReference>
<evidence type="ECO:0000313" key="5">
    <source>
        <dbReference type="EMBL" id="TKK12401.1"/>
    </source>
</evidence>
<dbReference type="GO" id="GO:0043565">
    <property type="term" value="F:sequence-specific DNA binding"/>
    <property type="evidence" value="ECO:0007669"/>
    <property type="project" value="InterPro"/>
</dbReference>
<dbReference type="SMART" id="SM00342">
    <property type="entry name" value="HTH_ARAC"/>
    <property type="match status" value="1"/>
</dbReference>
<sequence>MKIKPDDAFEPDSFDAPVIGIASDLGVHDSGRHRHLRHQLLFSAAGSITIELENTLCLLPPRRAAWLPAGTVHRAIMRGVLAYRSLYFSATLPLSALPLQIVEVNPLFFEVIERMAFWPWAMSEAQQASLITVFSEEIQAARRENWTLRFPSDGRLNLWLDRVRSGELPPRLGQVTREVGACERTISRLFIRDTGMNYQCWRQQWRLLKAMEMLSDGWQLSLVAQQLEFVSDSAFIAFFRQHTGATPARYSHGNTVENLHNPKALTP</sequence>
<dbReference type="CDD" id="cd06124">
    <property type="entry name" value="cupin_NimR-like_N"/>
    <property type="match status" value="1"/>
</dbReference>
<dbReference type="SUPFAM" id="SSF51182">
    <property type="entry name" value="RmlC-like cupins"/>
    <property type="match status" value="1"/>
</dbReference>
<name>A0AB38NX97_9ENTR</name>
<feature type="domain" description="HTH araC/xylS-type" evidence="4">
    <location>
        <begin position="154"/>
        <end position="253"/>
    </location>
</feature>
<evidence type="ECO:0000313" key="6">
    <source>
        <dbReference type="Proteomes" id="UP000306327"/>
    </source>
</evidence>
<dbReference type="Gene3D" id="1.10.10.60">
    <property type="entry name" value="Homeodomain-like"/>
    <property type="match status" value="1"/>
</dbReference>
<keyword evidence="1" id="KW-0805">Transcription regulation</keyword>
<protein>
    <submittedName>
        <fullName evidence="5">AraC family transcriptional regulator</fullName>
    </submittedName>
</protein>
<dbReference type="EMBL" id="QGAL01000018">
    <property type="protein sequence ID" value="TKK12401.1"/>
    <property type="molecule type" value="Genomic_DNA"/>
</dbReference>
<dbReference type="RefSeq" id="WP_137273615.1">
    <property type="nucleotide sequence ID" value="NZ_QGAL01000018.1"/>
</dbReference>
<dbReference type="Pfam" id="PF12833">
    <property type="entry name" value="HTH_18"/>
    <property type="match status" value="1"/>
</dbReference>
<dbReference type="PANTHER" id="PTHR11019">
    <property type="entry name" value="HTH-TYPE TRANSCRIPTIONAL REGULATOR NIMR"/>
    <property type="match status" value="1"/>
</dbReference>
<dbReference type="Pfam" id="PF02311">
    <property type="entry name" value="AraC_binding"/>
    <property type="match status" value="1"/>
</dbReference>
<proteinExistence type="predicted"/>
<reference evidence="5 6" key="1">
    <citation type="journal article" date="2019" name="Sci. Rep.">
        <title>Differences in resource use lead to coexistence of seed-transmitted microbial populations.</title>
        <authorList>
            <person name="Torres-Cortes G."/>
            <person name="Garcia B.J."/>
            <person name="Compant S."/>
            <person name="Rezki S."/>
            <person name="Jones P."/>
            <person name="Preveaux A."/>
            <person name="Briand M."/>
            <person name="Roulet A."/>
            <person name="Bouchez O."/>
            <person name="Jacobson D."/>
            <person name="Barret M."/>
        </authorList>
    </citation>
    <scope>NUCLEOTIDE SEQUENCE [LARGE SCALE GENOMIC DNA]</scope>
    <source>
        <strain evidence="5 6">CFBP13530</strain>
    </source>
</reference>
<dbReference type="Proteomes" id="UP000306327">
    <property type="component" value="Unassembled WGS sequence"/>
</dbReference>
<dbReference type="GO" id="GO:0003700">
    <property type="term" value="F:DNA-binding transcription factor activity"/>
    <property type="evidence" value="ECO:0007669"/>
    <property type="project" value="InterPro"/>
</dbReference>
<evidence type="ECO:0000256" key="3">
    <source>
        <dbReference type="ARBA" id="ARBA00023163"/>
    </source>
</evidence>
<comment type="caution">
    <text evidence="5">The sequence shown here is derived from an EMBL/GenBank/DDBJ whole genome shotgun (WGS) entry which is preliminary data.</text>
</comment>
<dbReference type="InterPro" id="IPR011051">
    <property type="entry name" value="RmlC_Cupin_sf"/>
</dbReference>
<dbReference type="InterPro" id="IPR018060">
    <property type="entry name" value="HTH_AraC"/>
</dbReference>
<dbReference type="PANTHER" id="PTHR11019:SF159">
    <property type="entry name" value="TRANSCRIPTIONAL REGULATOR-RELATED"/>
    <property type="match status" value="1"/>
</dbReference>
<accession>A0AB38NX97</accession>
<organism evidence="5 6">
    <name type="scientific">Enterobacter cancerogenus</name>
    <dbReference type="NCBI Taxonomy" id="69218"/>
    <lineage>
        <taxon>Bacteria</taxon>
        <taxon>Pseudomonadati</taxon>
        <taxon>Pseudomonadota</taxon>
        <taxon>Gammaproteobacteria</taxon>
        <taxon>Enterobacterales</taxon>
        <taxon>Enterobacteriaceae</taxon>
        <taxon>Enterobacter</taxon>
        <taxon>Enterobacter cloacae complex</taxon>
    </lineage>
</organism>
<dbReference type="AlphaFoldDB" id="A0AB38NX97"/>
<dbReference type="SUPFAM" id="SSF46689">
    <property type="entry name" value="Homeodomain-like"/>
    <property type="match status" value="1"/>
</dbReference>
<gene>
    <name evidence="5" type="ORF">EcCFBP13530_23770</name>
</gene>
<dbReference type="PROSITE" id="PS01124">
    <property type="entry name" value="HTH_ARAC_FAMILY_2"/>
    <property type="match status" value="1"/>
</dbReference>
<keyword evidence="3" id="KW-0804">Transcription</keyword>
<dbReference type="InterPro" id="IPR009057">
    <property type="entry name" value="Homeodomain-like_sf"/>
</dbReference>
<evidence type="ECO:0000256" key="1">
    <source>
        <dbReference type="ARBA" id="ARBA00023015"/>
    </source>
</evidence>